<dbReference type="GO" id="GO:0006629">
    <property type="term" value="P:lipid metabolic process"/>
    <property type="evidence" value="ECO:0007669"/>
    <property type="project" value="InterPro"/>
</dbReference>
<dbReference type="Proteomes" id="UP000577956">
    <property type="component" value="Unassembled WGS sequence"/>
</dbReference>
<keyword evidence="5" id="KW-1185">Reference proteome</keyword>
<evidence type="ECO:0000313" key="5">
    <source>
        <dbReference type="Proteomes" id="UP000618382"/>
    </source>
</evidence>
<evidence type="ECO:0000313" key="2">
    <source>
        <dbReference type="EMBL" id="GIG32569.1"/>
    </source>
</evidence>
<evidence type="ECO:0000259" key="1">
    <source>
        <dbReference type="PROSITE" id="PS51704"/>
    </source>
</evidence>
<evidence type="ECO:0000313" key="3">
    <source>
        <dbReference type="EMBL" id="NYD86541.1"/>
    </source>
</evidence>
<dbReference type="Proteomes" id="UP000618382">
    <property type="component" value="Unassembled WGS sequence"/>
</dbReference>
<dbReference type="EC" id="3.1.4.46" evidence="3"/>
<reference evidence="2 5" key="2">
    <citation type="submission" date="2021-01" db="EMBL/GenBank/DDBJ databases">
        <title>Whole genome shotgun sequence of Cellulomonas oligotrophica NBRC 109435.</title>
        <authorList>
            <person name="Komaki H."/>
            <person name="Tamura T."/>
        </authorList>
    </citation>
    <scope>NUCLEOTIDE SEQUENCE [LARGE SCALE GENOMIC DNA]</scope>
    <source>
        <strain evidence="2 5">NBRC 109435</strain>
    </source>
</reference>
<protein>
    <submittedName>
        <fullName evidence="3">Glycerophosphoryl diester phosphodiesterase</fullName>
        <ecNumber evidence="3">3.1.4.46</ecNumber>
    </submittedName>
</protein>
<accession>A0A7Y9JY43</accession>
<dbReference type="AlphaFoldDB" id="A0A7Y9JY43"/>
<dbReference type="InterPro" id="IPR030395">
    <property type="entry name" value="GP_PDE_dom"/>
</dbReference>
<proteinExistence type="predicted"/>
<dbReference type="EMBL" id="JACCBK010000001">
    <property type="protein sequence ID" value="NYD86541.1"/>
    <property type="molecule type" value="Genomic_DNA"/>
</dbReference>
<sequence>MTLVVAHRGNSSVAPQNTLAAFEAAWAAGAGSIELDVQLTADGHVVVIHDDTLDATTDGTGRVDATDLAAVRALDAGAWFAPAYAGQRVPTFDEVLDLLLHRPGIDLLIELKDAWTPDDVRKVTDPVLAAGLGDRVVVQSFWPQTVAALRDVAPGLRRGLLIGEVRDDLLETCRELDVMTCNPHGLLLVLHPDVVARLHAAGLQVMVWTLDEPDQWEQALELGVDAIITDRPDRLVGWLAARAPALSAVPDVAVLDTTALDTPAIDARGDGRDGLGPDDVTVVA</sequence>
<gene>
    <name evidence="3" type="ORF">BKA21_002090</name>
    <name evidence="2" type="ORF">Col01nite_17280</name>
</gene>
<comment type="caution">
    <text evidence="3">The sequence shown here is derived from an EMBL/GenBank/DDBJ whole genome shotgun (WGS) entry which is preliminary data.</text>
</comment>
<keyword evidence="3" id="KW-0378">Hydrolase</keyword>
<name>A0A7Y9JY43_9CELL</name>
<organism evidence="3 4">
    <name type="scientific">Cellulomonas oligotrophica</name>
    <dbReference type="NCBI Taxonomy" id="931536"/>
    <lineage>
        <taxon>Bacteria</taxon>
        <taxon>Bacillati</taxon>
        <taxon>Actinomycetota</taxon>
        <taxon>Actinomycetes</taxon>
        <taxon>Micrococcales</taxon>
        <taxon>Cellulomonadaceae</taxon>
        <taxon>Cellulomonas</taxon>
    </lineage>
</organism>
<dbReference type="PANTHER" id="PTHR46211">
    <property type="entry name" value="GLYCEROPHOSPHORYL DIESTER PHOSPHODIESTERASE"/>
    <property type="match status" value="1"/>
</dbReference>
<dbReference type="InterPro" id="IPR017946">
    <property type="entry name" value="PLC-like_Pdiesterase_TIM-brl"/>
</dbReference>
<dbReference type="PROSITE" id="PS51704">
    <property type="entry name" value="GP_PDE"/>
    <property type="match status" value="1"/>
</dbReference>
<dbReference type="Pfam" id="PF03009">
    <property type="entry name" value="GDPD"/>
    <property type="match status" value="1"/>
</dbReference>
<dbReference type="PANTHER" id="PTHR46211:SF1">
    <property type="entry name" value="GLYCEROPHOSPHODIESTER PHOSPHODIESTERASE, CYTOPLASMIC"/>
    <property type="match status" value="1"/>
</dbReference>
<dbReference type="SUPFAM" id="SSF51695">
    <property type="entry name" value="PLC-like phosphodiesterases"/>
    <property type="match status" value="1"/>
</dbReference>
<dbReference type="GO" id="GO:0008889">
    <property type="term" value="F:glycerophosphodiester phosphodiesterase activity"/>
    <property type="evidence" value="ECO:0007669"/>
    <property type="project" value="UniProtKB-EC"/>
</dbReference>
<dbReference type="Gene3D" id="3.20.20.190">
    <property type="entry name" value="Phosphatidylinositol (PI) phosphodiesterase"/>
    <property type="match status" value="1"/>
</dbReference>
<evidence type="ECO:0000313" key="4">
    <source>
        <dbReference type="Proteomes" id="UP000577956"/>
    </source>
</evidence>
<feature type="domain" description="GP-PDE" evidence="1">
    <location>
        <begin position="2"/>
        <end position="239"/>
    </location>
</feature>
<dbReference type="RefSeq" id="WP_140458145.1">
    <property type="nucleotide sequence ID" value="NZ_BAABFI010000001.1"/>
</dbReference>
<reference evidence="3 4" key="1">
    <citation type="submission" date="2020-07" db="EMBL/GenBank/DDBJ databases">
        <title>Sequencing the genomes of 1000 actinobacteria strains.</title>
        <authorList>
            <person name="Klenk H.-P."/>
        </authorList>
    </citation>
    <scope>NUCLEOTIDE SEQUENCE [LARGE SCALE GENOMIC DNA]</scope>
    <source>
        <strain evidence="3 4">DSM 24482</strain>
    </source>
</reference>
<dbReference type="EMBL" id="BONN01000004">
    <property type="protein sequence ID" value="GIG32569.1"/>
    <property type="molecule type" value="Genomic_DNA"/>
</dbReference>